<dbReference type="Proteomes" id="UP000050920">
    <property type="component" value="Unassembled WGS sequence"/>
</dbReference>
<evidence type="ECO:0000313" key="1">
    <source>
        <dbReference type="EMBL" id="KRO25811.1"/>
    </source>
</evidence>
<proteinExistence type="predicted"/>
<protein>
    <submittedName>
        <fullName evidence="1">Uncharacterized protein</fullName>
    </submittedName>
</protein>
<gene>
    <name evidence="1" type="ORF">DY78_GL001113</name>
</gene>
<keyword evidence="2" id="KW-1185">Reference proteome</keyword>
<dbReference type="AlphaFoldDB" id="A0A0R2NPL4"/>
<evidence type="ECO:0000313" key="2">
    <source>
        <dbReference type="Proteomes" id="UP000050920"/>
    </source>
</evidence>
<comment type="caution">
    <text evidence="1">The sequence shown here is derived from an EMBL/GenBank/DDBJ whole genome shotgun (WGS) entry which is preliminary data.</text>
</comment>
<name>A0A0R2NPL4_9LACO</name>
<accession>A0A0R2NPL4</accession>
<dbReference type="RefSeq" id="WP_024624318.1">
    <property type="nucleotide sequence ID" value="NZ_AYGX02000143.1"/>
</dbReference>
<organism evidence="1 2">
    <name type="scientific">Lactiplantibacillus fabifermentans DSM 21115</name>
    <dbReference type="NCBI Taxonomy" id="1413187"/>
    <lineage>
        <taxon>Bacteria</taxon>
        <taxon>Bacillati</taxon>
        <taxon>Bacillota</taxon>
        <taxon>Bacilli</taxon>
        <taxon>Lactobacillales</taxon>
        <taxon>Lactobacillaceae</taxon>
        <taxon>Lactiplantibacillus</taxon>
    </lineage>
</organism>
<dbReference type="EMBL" id="AYGX02000143">
    <property type="protein sequence ID" value="KRO25811.1"/>
    <property type="molecule type" value="Genomic_DNA"/>
</dbReference>
<reference evidence="1 2" key="1">
    <citation type="journal article" date="2015" name="Genome Announc.">
        <title>Expanding the biotechnology potential of lactobacilli through comparative genomics of 213 strains and associated genera.</title>
        <authorList>
            <person name="Sun Z."/>
            <person name="Harris H.M."/>
            <person name="McCann A."/>
            <person name="Guo C."/>
            <person name="Argimon S."/>
            <person name="Zhang W."/>
            <person name="Yang X."/>
            <person name="Jeffery I.B."/>
            <person name="Cooney J.C."/>
            <person name="Kagawa T.F."/>
            <person name="Liu W."/>
            <person name="Song Y."/>
            <person name="Salvetti E."/>
            <person name="Wrobel A."/>
            <person name="Rasinkangas P."/>
            <person name="Parkhill J."/>
            <person name="Rea M.C."/>
            <person name="O'Sullivan O."/>
            <person name="Ritari J."/>
            <person name="Douillard F.P."/>
            <person name="Paul Ross R."/>
            <person name="Yang R."/>
            <person name="Briner A.E."/>
            <person name="Felis G.E."/>
            <person name="de Vos W.M."/>
            <person name="Barrangou R."/>
            <person name="Klaenhammer T.R."/>
            <person name="Caufield P.W."/>
            <person name="Cui Y."/>
            <person name="Zhang H."/>
            <person name="O'Toole P.W."/>
        </authorList>
    </citation>
    <scope>NUCLEOTIDE SEQUENCE [LARGE SCALE GENOMIC DNA]</scope>
    <source>
        <strain evidence="1 2">DSM 21115</strain>
    </source>
</reference>
<sequence>MKKQVAGTIMVNDDQGTRFLMQQLDGIVHFYRFQVLDGMTPLASVLWKLRHEVGIDVDQLRLFDSVMAEIEGEKVSLFVFNHMNVTPAITAHFKQTGLSFVPASQLHQLFEQVNVAFKENSK</sequence>